<sequence>MAAGVPAAVVDLATGVVTVFCDGVQAYAAMLDVVAALRLYSRRPPSSAGWLSDRGRSSGLSMMALIGRNHTVTRGLGCQLPVPWYQMHISINSGKTSTPHEKLRPTRPVRHEKLEVFSPLEEADVSTIGRHTTAVARRNGRAAPRSRFRSADGPVLEGALRPTTDAIRRSGGKPQAGSFLEAHSHLTTGQSIC</sequence>
<organism evidence="1 2">
    <name type="scientific">Hirsutella minnesotensis 3608</name>
    <dbReference type="NCBI Taxonomy" id="1043627"/>
    <lineage>
        <taxon>Eukaryota</taxon>
        <taxon>Fungi</taxon>
        <taxon>Dikarya</taxon>
        <taxon>Ascomycota</taxon>
        <taxon>Pezizomycotina</taxon>
        <taxon>Sordariomycetes</taxon>
        <taxon>Hypocreomycetidae</taxon>
        <taxon>Hypocreales</taxon>
        <taxon>Ophiocordycipitaceae</taxon>
        <taxon>Hirsutella</taxon>
    </lineage>
</organism>
<evidence type="ECO:0000313" key="2">
    <source>
        <dbReference type="Proteomes" id="UP000054481"/>
    </source>
</evidence>
<gene>
    <name evidence="1" type="ORF">HIM_06130</name>
</gene>
<accession>A0A0F8A514</accession>
<keyword evidence="2" id="KW-1185">Reference proteome</keyword>
<protein>
    <submittedName>
        <fullName evidence="1">Uncharacterized protein</fullName>
    </submittedName>
</protein>
<reference evidence="1 2" key="1">
    <citation type="journal article" date="2014" name="Genome Biol. Evol.">
        <title>Comparative genomics and transcriptomics analyses reveal divergent lifestyle features of nematode endoparasitic fungus Hirsutella minnesotensis.</title>
        <authorList>
            <person name="Lai Y."/>
            <person name="Liu K."/>
            <person name="Zhang X."/>
            <person name="Zhang X."/>
            <person name="Li K."/>
            <person name="Wang N."/>
            <person name="Shu C."/>
            <person name="Wu Y."/>
            <person name="Wang C."/>
            <person name="Bushley K.E."/>
            <person name="Xiang M."/>
            <person name="Liu X."/>
        </authorList>
    </citation>
    <scope>NUCLEOTIDE SEQUENCE [LARGE SCALE GENOMIC DNA]</scope>
    <source>
        <strain evidence="1 2">3608</strain>
    </source>
</reference>
<dbReference type="EMBL" id="KQ030525">
    <property type="protein sequence ID" value="KJZ74534.1"/>
    <property type="molecule type" value="Genomic_DNA"/>
</dbReference>
<dbReference type="AlphaFoldDB" id="A0A0F8A514"/>
<evidence type="ECO:0000313" key="1">
    <source>
        <dbReference type="EMBL" id="KJZ74534.1"/>
    </source>
</evidence>
<dbReference type="Proteomes" id="UP000054481">
    <property type="component" value="Unassembled WGS sequence"/>
</dbReference>
<name>A0A0F8A514_9HYPO</name>
<proteinExistence type="predicted"/>